<gene>
    <name evidence="1" type="ORF">TM448B06051_0001</name>
</gene>
<accession>A0A6M3Y1F4</accession>
<organism evidence="1">
    <name type="scientific">viral metagenome</name>
    <dbReference type="NCBI Taxonomy" id="1070528"/>
    <lineage>
        <taxon>unclassified sequences</taxon>
        <taxon>metagenomes</taxon>
        <taxon>organismal metagenomes</taxon>
    </lineage>
</organism>
<reference evidence="1" key="1">
    <citation type="submission" date="2020-03" db="EMBL/GenBank/DDBJ databases">
        <title>The deep terrestrial virosphere.</title>
        <authorList>
            <person name="Holmfeldt K."/>
            <person name="Nilsson E."/>
            <person name="Simone D."/>
            <person name="Lopez-Fernandez M."/>
            <person name="Wu X."/>
            <person name="de Brujin I."/>
            <person name="Lundin D."/>
            <person name="Andersson A."/>
            <person name="Bertilsson S."/>
            <person name="Dopson M."/>
        </authorList>
    </citation>
    <scope>NUCLEOTIDE SEQUENCE</scope>
    <source>
        <strain evidence="1">TM448B06051</strain>
    </source>
</reference>
<proteinExistence type="predicted"/>
<evidence type="ECO:0000313" key="1">
    <source>
        <dbReference type="EMBL" id="QJI04085.1"/>
    </source>
</evidence>
<protein>
    <submittedName>
        <fullName evidence="1">Uncharacterized protein</fullName>
    </submittedName>
</protein>
<dbReference type="AlphaFoldDB" id="A0A6M3Y1F4"/>
<sequence length="75" mass="8164">MIDNKITDLPSNPEYLVTVGDWAGDKDGRSGTVVSNTWDDVVGDWIIMVDPGVGPLLELRSSRITGMEKGQEKTS</sequence>
<dbReference type="EMBL" id="MT145147">
    <property type="protein sequence ID" value="QJI04085.1"/>
    <property type="molecule type" value="Genomic_DNA"/>
</dbReference>
<name>A0A6M3Y1F4_9ZZZZ</name>